<accession>A0AAE0UD22</accession>
<protein>
    <submittedName>
        <fullName evidence="3">Uncharacterized protein</fullName>
    </submittedName>
</protein>
<keyword evidence="4" id="KW-1185">Reference proteome</keyword>
<keyword evidence="2" id="KW-1133">Transmembrane helix</keyword>
<name>A0AAE0UD22_SORBR</name>
<organism evidence="3 4">
    <name type="scientific">Sordaria brevicollis</name>
    <dbReference type="NCBI Taxonomy" id="83679"/>
    <lineage>
        <taxon>Eukaryota</taxon>
        <taxon>Fungi</taxon>
        <taxon>Dikarya</taxon>
        <taxon>Ascomycota</taxon>
        <taxon>Pezizomycotina</taxon>
        <taxon>Sordariomycetes</taxon>
        <taxon>Sordariomycetidae</taxon>
        <taxon>Sordariales</taxon>
        <taxon>Sordariaceae</taxon>
        <taxon>Sordaria</taxon>
    </lineage>
</organism>
<evidence type="ECO:0000313" key="3">
    <source>
        <dbReference type="EMBL" id="KAK3399637.1"/>
    </source>
</evidence>
<keyword evidence="2" id="KW-0812">Transmembrane</keyword>
<evidence type="ECO:0000313" key="4">
    <source>
        <dbReference type="Proteomes" id="UP001281003"/>
    </source>
</evidence>
<feature type="region of interest" description="Disordered" evidence="1">
    <location>
        <begin position="1"/>
        <end position="29"/>
    </location>
</feature>
<comment type="caution">
    <text evidence="3">The sequence shown here is derived from an EMBL/GenBank/DDBJ whole genome shotgun (WGS) entry which is preliminary data.</text>
</comment>
<keyword evidence="2" id="KW-0472">Membrane</keyword>
<proteinExistence type="predicted"/>
<evidence type="ECO:0000256" key="2">
    <source>
        <dbReference type="SAM" id="Phobius"/>
    </source>
</evidence>
<feature type="transmembrane region" description="Helical" evidence="2">
    <location>
        <begin position="102"/>
        <end position="121"/>
    </location>
</feature>
<reference evidence="3" key="2">
    <citation type="submission" date="2023-07" db="EMBL/GenBank/DDBJ databases">
        <authorList>
            <consortium name="Lawrence Berkeley National Laboratory"/>
            <person name="Haridas S."/>
            <person name="Hensen N."/>
            <person name="Bonometti L."/>
            <person name="Westerberg I."/>
            <person name="Brannstrom I.O."/>
            <person name="Guillou S."/>
            <person name="Cros-Aarteil S."/>
            <person name="Calhoun S."/>
            <person name="Kuo A."/>
            <person name="Mondo S."/>
            <person name="Pangilinan J."/>
            <person name="Riley R."/>
            <person name="LaButti K."/>
            <person name="Andreopoulos B."/>
            <person name="Lipzen A."/>
            <person name="Chen C."/>
            <person name="Yanf M."/>
            <person name="Daum C."/>
            <person name="Ng V."/>
            <person name="Clum A."/>
            <person name="Steindorff A."/>
            <person name="Ohm R."/>
            <person name="Martin F."/>
            <person name="Silar P."/>
            <person name="Natvig D."/>
            <person name="Lalanne C."/>
            <person name="Gautier V."/>
            <person name="Ament-velasquez S.L."/>
            <person name="Kruys A."/>
            <person name="Hutchinson M.I."/>
            <person name="Powell A.J."/>
            <person name="Barry K."/>
            <person name="Miller A.N."/>
            <person name="Grigoriev I.V."/>
            <person name="Debuchy R."/>
            <person name="Gladieux P."/>
            <person name="Thoren M.H."/>
            <person name="Johannesson H."/>
        </authorList>
    </citation>
    <scope>NUCLEOTIDE SEQUENCE</scope>
    <source>
        <strain evidence="3">FGSC 1904</strain>
    </source>
</reference>
<dbReference type="EMBL" id="JAUTDP010000004">
    <property type="protein sequence ID" value="KAK3399637.1"/>
    <property type="molecule type" value="Genomic_DNA"/>
</dbReference>
<dbReference type="Proteomes" id="UP001281003">
    <property type="component" value="Unassembled WGS sequence"/>
</dbReference>
<sequence length="191" mass="21584">MSLSHPNRLAGDFREQRGHGPTLIDEPRHQQPIRPFPLWLAGGRRSSDGARLETALPPESLDCSPFLPPPTPRASCRMPARPRIGTGRGLVFLPPFRRRPGLFPSLFPFFISVPFPFSILLSRVSRLSRFHSLRNTLSTTTTAPRQPARRRDPSCQFNQNQRQLLVGLPSSFSDTPRIICRWNSQHDQSSA</sequence>
<gene>
    <name evidence="3" type="ORF">B0T20DRAFT_495736</name>
</gene>
<dbReference type="AlphaFoldDB" id="A0AAE0UD22"/>
<reference evidence="3" key="1">
    <citation type="journal article" date="2023" name="Mol. Phylogenet. Evol.">
        <title>Genome-scale phylogeny and comparative genomics of the fungal order Sordariales.</title>
        <authorList>
            <person name="Hensen N."/>
            <person name="Bonometti L."/>
            <person name="Westerberg I."/>
            <person name="Brannstrom I.O."/>
            <person name="Guillou S."/>
            <person name="Cros-Aarteil S."/>
            <person name="Calhoun S."/>
            <person name="Haridas S."/>
            <person name="Kuo A."/>
            <person name="Mondo S."/>
            <person name="Pangilinan J."/>
            <person name="Riley R."/>
            <person name="LaButti K."/>
            <person name="Andreopoulos B."/>
            <person name="Lipzen A."/>
            <person name="Chen C."/>
            <person name="Yan M."/>
            <person name="Daum C."/>
            <person name="Ng V."/>
            <person name="Clum A."/>
            <person name="Steindorff A."/>
            <person name="Ohm R.A."/>
            <person name="Martin F."/>
            <person name="Silar P."/>
            <person name="Natvig D.O."/>
            <person name="Lalanne C."/>
            <person name="Gautier V."/>
            <person name="Ament-Velasquez S.L."/>
            <person name="Kruys A."/>
            <person name="Hutchinson M.I."/>
            <person name="Powell A.J."/>
            <person name="Barry K."/>
            <person name="Miller A.N."/>
            <person name="Grigoriev I.V."/>
            <person name="Debuchy R."/>
            <person name="Gladieux P."/>
            <person name="Hiltunen Thoren M."/>
            <person name="Johannesson H."/>
        </authorList>
    </citation>
    <scope>NUCLEOTIDE SEQUENCE</scope>
    <source>
        <strain evidence="3">FGSC 1904</strain>
    </source>
</reference>
<evidence type="ECO:0000256" key="1">
    <source>
        <dbReference type="SAM" id="MobiDB-lite"/>
    </source>
</evidence>